<feature type="region of interest" description="Disordered" evidence="1">
    <location>
        <begin position="1"/>
        <end position="27"/>
    </location>
</feature>
<sequence length="45" mass="5132">MENPTQLLRGWSPQKGNPVEKKKLKKEDKGILKVSRGNILEDSLK</sequence>
<dbReference type="GeneID" id="84593334"/>
<protein>
    <submittedName>
        <fullName evidence="2">Uncharacterized protein</fullName>
    </submittedName>
</protein>
<gene>
    <name evidence="2" type="ORF">An16g02050</name>
</gene>
<accession>A0AAJ8C1B3</accession>
<dbReference type="RefSeq" id="XP_059606748.1">
    <property type="nucleotide sequence ID" value="XM_059744960.1"/>
</dbReference>
<dbReference type="AlphaFoldDB" id="A0AAJ8C1B3"/>
<reference evidence="2" key="2">
    <citation type="submission" date="2025-08" db="UniProtKB">
        <authorList>
            <consortium name="RefSeq"/>
        </authorList>
    </citation>
    <scope>IDENTIFICATION</scope>
</reference>
<proteinExistence type="predicted"/>
<name>A0AAJ8C1B3_ASPNG</name>
<organism evidence="2">
    <name type="scientific">Aspergillus niger</name>
    <dbReference type="NCBI Taxonomy" id="5061"/>
    <lineage>
        <taxon>Eukaryota</taxon>
        <taxon>Fungi</taxon>
        <taxon>Dikarya</taxon>
        <taxon>Ascomycota</taxon>
        <taxon>Pezizomycotina</taxon>
        <taxon>Eurotiomycetes</taxon>
        <taxon>Eurotiomycetidae</taxon>
        <taxon>Eurotiales</taxon>
        <taxon>Aspergillaceae</taxon>
        <taxon>Aspergillus</taxon>
        <taxon>Aspergillus subgen. Circumdati</taxon>
    </lineage>
</organism>
<feature type="compositionally biased region" description="Basic and acidic residues" evidence="1">
    <location>
        <begin position="18"/>
        <end position="27"/>
    </location>
</feature>
<evidence type="ECO:0000256" key="1">
    <source>
        <dbReference type="SAM" id="MobiDB-lite"/>
    </source>
</evidence>
<reference evidence="2" key="1">
    <citation type="submission" date="2025-02" db="EMBL/GenBank/DDBJ databases">
        <authorList>
            <consortium name="NCBI Genome Project"/>
        </authorList>
    </citation>
    <scope>NUCLEOTIDE SEQUENCE</scope>
</reference>
<dbReference type="KEGG" id="ang:An16g02050"/>
<dbReference type="VEuPathDB" id="FungiDB:An16g02050"/>
<evidence type="ECO:0000313" key="2">
    <source>
        <dbReference type="RefSeq" id="XP_059606748.1"/>
    </source>
</evidence>